<reference evidence="2 3" key="1">
    <citation type="journal article" date="2008" name="Int. J. Syst. Evol. Microbiol.">
        <title>Tessaracoccus flavescens sp. nov., isolated from marine sediment.</title>
        <authorList>
            <person name="Lee D.W."/>
            <person name="Lee S.D."/>
        </authorList>
    </citation>
    <scope>NUCLEOTIDE SEQUENCE [LARGE SCALE GENOMIC DNA]</scope>
    <source>
        <strain evidence="2 3">T21</strain>
    </source>
</reference>
<proteinExistence type="predicted"/>
<accession>A0ABY8PYW7</accession>
<keyword evidence="3" id="KW-1185">Reference proteome</keyword>
<feature type="transmembrane region" description="Helical" evidence="1">
    <location>
        <begin position="6"/>
        <end position="31"/>
    </location>
</feature>
<sequence>MDAVLVWVLIIAAGISSAFALLILGFVLFGLRRQLRGEDEK</sequence>
<gene>
    <name evidence="2" type="ORF">QH948_02775</name>
</gene>
<protein>
    <submittedName>
        <fullName evidence="2">Uncharacterized protein</fullName>
    </submittedName>
</protein>
<evidence type="ECO:0000313" key="3">
    <source>
        <dbReference type="Proteomes" id="UP001244136"/>
    </source>
</evidence>
<dbReference type="RefSeq" id="WP_255555899.1">
    <property type="nucleotide sequence ID" value="NZ_CP123967.1"/>
</dbReference>
<organism evidence="2 3">
    <name type="scientific">Tessaracoccus lacteus</name>
    <dbReference type="NCBI Taxonomy" id="3041766"/>
    <lineage>
        <taxon>Bacteria</taxon>
        <taxon>Bacillati</taxon>
        <taxon>Actinomycetota</taxon>
        <taxon>Actinomycetes</taxon>
        <taxon>Propionibacteriales</taxon>
        <taxon>Propionibacteriaceae</taxon>
        <taxon>Tessaracoccus</taxon>
    </lineage>
</organism>
<keyword evidence="1" id="KW-0812">Transmembrane</keyword>
<dbReference type="Proteomes" id="UP001244136">
    <property type="component" value="Chromosome"/>
</dbReference>
<evidence type="ECO:0000313" key="2">
    <source>
        <dbReference type="EMBL" id="WGT47715.1"/>
    </source>
</evidence>
<name>A0ABY8PYW7_9ACTN</name>
<keyword evidence="1" id="KW-1133">Transmembrane helix</keyword>
<evidence type="ECO:0000256" key="1">
    <source>
        <dbReference type="SAM" id="Phobius"/>
    </source>
</evidence>
<dbReference type="EMBL" id="CP123967">
    <property type="protein sequence ID" value="WGT47715.1"/>
    <property type="molecule type" value="Genomic_DNA"/>
</dbReference>
<keyword evidence="1" id="KW-0472">Membrane</keyword>